<feature type="compositionally biased region" description="Gly residues" evidence="2">
    <location>
        <begin position="734"/>
        <end position="744"/>
    </location>
</feature>
<feature type="region of interest" description="Disordered" evidence="2">
    <location>
        <begin position="1702"/>
        <end position="1724"/>
    </location>
</feature>
<feature type="region of interest" description="Disordered" evidence="2">
    <location>
        <begin position="1057"/>
        <end position="1089"/>
    </location>
</feature>
<feature type="region of interest" description="Disordered" evidence="2">
    <location>
        <begin position="853"/>
        <end position="894"/>
    </location>
</feature>
<protein>
    <submittedName>
        <fullName evidence="3">Uncharacterized protein</fullName>
    </submittedName>
</protein>
<reference evidence="3 4" key="1">
    <citation type="journal article" date="2024" name="bioRxiv">
        <title>Comparative genomics of Cryptococcus and Kwoniella reveals pathogenesis evolution and contrasting karyotype dynamics via intercentromeric recombination or chromosome fusion.</title>
        <authorList>
            <person name="Coelho M.A."/>
            <person name="David-Palma M."/>
            <person name="Shea T."/>
            <person name="Bowers K."/>
            <person name="McGinley-Smith S."/>
            <person name="Mohammad A.W."/>
            <person name="Gnirke A."/>
            <person name="Yurkov A.M."/>
            <person name="Nowrousian M."/>
            <person name="Sun S."/>
            <person name="Cuomo C.A."/>
            <person name="Heitman J."/>
        </authorList>
    </citation>
    <scope>NUCLEOTIDE SEQUENCE [LARGE SCALE GENOMIC DNA]</scope>
    <source>
        <strain evidence="3 4">CBS 13917</strain>
    </source>
</reference>
<feature type="coiled-coil region" evidence="1">
    <location>
        <begin position="644"/>
        <end position="671"/>
    </location>
</feature>
<sequence length="1724" mass="190233">MYAPPGIDTDSSGEEDDSPATQNAKPSKSKPHFSFRSLFSPTRRLTLAAGPAKATEEVREQTLVEAAGQGPTVNTDLPTPKKSVRIFAGEFEKGQDGKTVEGLTTTKGERVELQRKETHVGEAYSAIEDGGATGGDETANEVLVLLRRLMAETRRPSDNDKSQHVQNPVKVQTDTTMTASNVESLASSSQPPPRVDELDGAKGDRTSRSDNTPLSKVYVAIPLLSDPLSTVNRLPSYSRPQSTPQTAASVPMSAQQSPSAPLLSSREPPSTQAKSQPADHRLNESYYASFNHDAPTATSSSSNLTEDGPSFYHHTLYPPNLAHTAPPYSYHPYYFPGPAPPPPPPPPPFYPPLPALQRWNPWYPPQYPGWVIPHPTMDDVRIGPPDPIANRPPASAPIVPNNHPYCSLVNPRSPRYPSQDNEPDRYAVSSTSKSTVDDGGLVRHLQADGLQLKLSPARKVREERGKEVPSIKGEILTSSSFSRDDEKQNKDQKARVILAKRFDTDGGDGDRLDTEVHAETMEREATHLDRRFKPRDPSQRPERKMKGQEASENEVKSTDATTEAVGGPDVLQTRSSVRRGDASGQGVVKEKEKRTPEDSDRRRSSSDPAGEDEKRTELQKAVNHYKARLVEAKKWYISGPEKGKDEAKVQMKRVARKLEAAMESLEAFEQAYKSPSGDASGEQVETMAPKVKEGRGEVVRSAAGYEQEEVLKAAWKKQERTLVGERLIDPVQQGKGGSELGAGLGPTDRLSQQQLDRSEESWDNQHTVSPSGVNAGSTIALGGSRPDSSCLPVKAEDTRDSTVLHLGNVVKQLKARYAHVVRAYKDDTNAESRKIRKEEIKRVENMLKEASKALEREKEASDDERNVRVEESDQKVGGREEKGHEERTRSNMKDSVIVTRDAEVEDQSSREQTKIDGNACAVRDVAQVSEARDTNRSSRQPLEIDEMTTATKGKEVSMQELQVISEEIDEANRVILASRPQETSFDAISMKPSEEEKAQSFEKVIDSETLLKRAKVEYAALVKSAKEEGLDELEKAKRKRKVMKQADVVKQLMEQLERRSGSRGKMVGGKKEESSDRARLATDAEKMKDRGVTLEQVRGAVIQAAKERGEDVRSTENEASEKHYTTKMSGEAGEATTSSPKTLESRGSLSSDRPRERPTDQDVWAPLRPVRRTERKPSPTCTIIESGTQISRTESTGTADHITWSKTLVSLATCIDLARNILESLRRSDRPSPLNQIIPRLLTGLLLQRDLMEYLRGVVGEAHDETIQDFGTHMEVVMRWLVDRSQANGHPRDVHSDLNEGRQGVERTIAMGTQALEAFSVQSIVEHVMGCTDYLTPGMISTLGEVFRLWKQEGFGVKTIANSLIIIRKDLQIIHDSHCADHQSESRINMKRLIGLLDTLLRLVSPDNQEGMTQRLPSDTNSAKLHDSSSDTQSLEAREALNDSDAIKISESVRHERQAVDRSQDDITTSTNAEMKDDHKIRHGTQPFVGKSHRQTVTSNSPAPTFPPSESLHLPQATKAFLDGSSSWQRPPAIQQPPTPMEESRASRMVTPTGTQSSDSLPQAVQSASVSDDLEGNNEEWEVRPGATEGSSTVIPPHTFQVPISASQQTRSSSSPKTSPVSQVGSSPSRYSQSSVTSESTVESDEEARFLLAQADSGPLHVHRYQGDDLDLNLASTKREMGEEESLEDEVKRAEKVLYDNDLGQGGVPVRPSRSRLRVRAVED</sequence>
<organism evidence="3 4">
    <name type="scientific">Kwoniella newhampshirensis</name>
    <dbReference type="NCBI Taxonomy" id="1651941"/>
    <lineage>
        <taxon>Eukaryota</taxon>
        <taxon>Fungi</taxon>
        <taxon>Dikarya</taxon>
        <taxon>Basidiomycota</taxon>
        <taxon>Agaricomycotina</taxon>
        <taxon>Tremellomycetes</taxon>
        <taxon>Tremellales</taxon>
        <taxon>Cryptococcaceae</taxon>
        <taxon>Kwoniella</taxon>
    </lineage>
</organism>
<feature type="compositionally biased region" description="Polar residues" evidence="2">
    <location>
        <begin position="1410"/>
        <end position="1423"/>
    </location>
</feature>
<keyword evidence="4" id="KW-1185">Reference proteome</keyword>
<evidence type="ECO:0000256" key="2">
    <source>
        <dbReference type="SAM" id="MobiDB-lite"/>
    </source>
</evidence>
<feature type="region of interest" description="Disordered" evidence="2">
    <location>
        <begin position="1410"/>
        <end position="1647"/>
    </location>
</feature>
<proteinExistence type="predicted"/>
<keyword evidence="1" id="KW-0175">Coiled coil</keyword>
<feature type="compositionally biased region" description="Basic and acidic residues" evidence="2">
    <location>
        <begin position="1436"/>
        <end position="1465"/>
    </location>
</feature>
<feature type="compositionally biased region" description="Polar residues" evidence="2">
    <location>
        <begin position="164"/>
        <end position="189"/>
    </location>
</feature>
<evidence type="ECO:0000313" key="4">
    <source>
        <dbReference type="Proteomes" id="UP001388673"/>
    </source>
</evidence>
<dbReference type="EMBL" id="JBCAWK010000002">
    <property type="protein sequence ID" value="KAK8866122.1"/>
    <property type="molecule type" value="Genomic_DNA"/>
</dbReference>
<dbReference type="Proteomes" id="UP001388673">
    <property type="component" value="Unassembled WGS sequence"/>
</dbReference>
<feature type="region of interest" description="Disordered" evidence="2">
    <location>
        <begin position="1105"/>
        <end position="1181"/>
    </location>
</feature>
<gene>
    <name evidence="3" type="ORF">IAR55_001273</name>
</gene>
<feature type="compositionally biased region" description="Basic and acidic residues" evidence="2">
    <location>
        <begin position="194"/>
        <end position="208"/>
    </location>
</feature>
<feature type="compositionally biased region" description="Low complexity" evidence="2">
    <location>
        <begin position="1632"/>
        <end position="1641"/>
    </location>
</feature>
<name>A0AAW0Z5Q6_9TREE</name>
<feature type="compositionally biased region" description="Basic and acidic residues" evidence="2">
    <location>
        <begin position="482"/>
        <end position="491"/>
    </location>
</feature>
<comment type="caution">
    <text evidence="3">The sequence shown here is derived from an EMBL/GenBank/DDBJ whole genome shotgun (WGS) entry which is preliminary data.</text>
</comment>
<feature type="compositionally biased region" description="Basic and acidic residues" evidence="2">
    <location>
        <begin position="588"/>
        <end position="618"/>
    </location>
</feature>
<feature type="compositionally biased region" description="Basic and acidic residues" evidence="2">
    <location>
        <begin position="853"/>
        <end position="892"/>
    </location>
</feature>
<feature type="compositionally biased region" description="Polar residues" evidence="2">
    <location>
        <begin position="1135"/>
        <end position="1151"/>
    </location>
</feature>
<accession>A0AAW0Z5Q6</accession>
<feature type="region of interest" description="Disordered" evidence="2">
    <location>
        <begin position="521"/>
        <end position="619"/>
    </location>
</feature>
<feature type="compositionally biased region" description="Basic and acidic residues" evidence="2">
    <location>
        <begin position="153"/>
        <end position="163"/>
    </location>
</feature>
<feature type="compositionally biased region" description="Basic and acidic residues" evidence="2">
    <location>
        <begin position="1069"/>
        <end position="1089"/>
    </location>
</feature>
<feature type="region of interest" description="Disordered" evidence="2">
    <location>
        <begin position="395"/>
        <end position="439"/>
    </location>
</feature>
<evidence type="ECO:0000313" key="3">
    <source>
        <dbReference type="EMBL" id="KAK8866122.1"/>
    </source>
</evidence>
<feature type="region of interest" description="Disordered" evidence="2">
    <location>
        <begin position="153"/>
        <end position="279"/>
    </location>
</feature>
<dbReference type="KEGG" id="kne:92178532"/>
<feature type="compositionally biased region" description="Basic residues" evidence="2">
    <location>
        <begin position="1713"/>
        <end position="1724"/>
    </location>
</feature>
<feature type="compositionally biased region" description="Low complexity" evidence="2">
    <location>
        <begin position="1605"/>
        <end position="1624"/>
    </location>
</feature>
<feature type="compositionally biased region" description="Polar residues" evidence="2">
    <location>
        <begin position="227"/>
        <end position="259"/>
    </location>
</feature>
<dbReference type="RefSeq" id="XP_066805601.1">
    <property type="nucleotide sequence ID" value="XM_066944400.1"/>
</dbReference>
<evidence type="ECO:0000256" key="1">
    <source>
        <dbReference type="SAM" id="Coils"/>
    </source>
</evidence>
<feature type="compositionally biased region" description="Polar residues" evidence="2">
    <location>
        <begin position="764"/>
        <end position="777"/>
    </location>
</feature>
<feature type="region of interest" description="Disordered" evidence="2">
    <location>
        <begin position="458"/>
        <end position="491"/>
    </location>
</feature>
<feature type="compositionally biased region" description="Basic and acidic residues" evidence="2">
    <location>
        <begin position="521"/>
        <end position="557"/>
    </location>
</feature>
<dbReference type="GeneID" id="92178532"/>
<feature type="compositionally biased region" description="Basic and acidic residues" evidence="2">
    <location>
        <begin position="459"/>
        <end position="469"/>
    </location>
</feature>
<feature type="compositionally biased region" description="Basic and acidic residues" evidence="2">
    <location>
        <begin position="1105"/>
        <end position="1124"/>
    </location>
</feature>
<feature type="compositionally biased region" description="Polar residues" evidence="2">
    <location>
        <begin position="1550"/>
        <end position="1570"/>
    </location>
</feature>
<feature type="region of interest" description="Disordered" evidence="2">
    <location>
        <begin position="727"/>
        <end position="790"/>
    </location>
</feature>
<feature type="region of interest" description="Disordered" evidence="2">
    <location>
        <begin position="1"/>
        <end position="39"/>
    </location>
</feature>